<feature type="domain" description="GST C-terminal" evidence="3">
    <location>
        <begin position="85"/>
        <end position="208"/>
    </location>
</feature>
<accession>A0A3G9G477</accession>
<feature type="domain" description="GST N-terminal" evidence="2">
    <location>
        <begin position="1"/>
        <end position="82"/>
    </location>
</feature>
<dbReference type="SFLD" id="SFLDG00358">
    <property type="entry name" value="Main_(cytGST)"/>
    <property type="match status" value="1"/>
</dbReference>
<evidence type="ECO:0000313" key="4">
    <source>
        <dbReference type="EMBL" id="BBF80675.1"/>
    </source>
</evidence>
<comment type="similarity">
    <text evidence="1">Belongs to the GST superfamily.</text>
</comment>
<dbReference type="Pfam" id="PF02798">
    <property type="entry name" value="GST_N"/>
    <property type="match status" value="1"/>
</dbReference>
<dbReference type="InterPro" id="IPR004045">
    <property type="entry name" value="Glutathione_S-Trfase_N"/>
</dbReference>
<dbReference type="Gene3D" id="3.40.30.10">
    <property type="entry name" value="Glutaredoxin"/>
    <property type="match status" value="1"/>
</dbReference>
<reference evidence="5" key="1">
    <citation type="journal article" date="2017" name="Biotechnol. Biofuels">
        <title>Evaluation of environmental bacterial communities as a factor affecting the growth of duckweed Lemna minor.</title>
        <authorList>
            <person name="Ishizawa H."/>
            <person name="Kuroda M."/>
            <person name="Morikawa M."/>
            <person name="Ike M."/>
        </authorList>
    </citation>
    <scope>NUCLEOTIDE SEQUENCE [LARGE SCALE GENOMIC DNA]</scope>
    <source>
        <strain evidence="5">M6</strain>
    </source>
</reference>
<dbReference type="EC" id="2.5.1.18" evidence="4"/>
<gene>
    <name evidence="4" type="ORF">EM6_1260</name>
</gene>
<proteinExistence type="inferred from homology"/>
<dbReference type="Proteomes" id="UP000278756">
    <property type="component" value="Chromosome 1"/>
</dbReference>
<dbReference type="OrthoDB" id="9803562at2"/>
<dbReference type="SFLD" id="SFLDS00019">
    <property type="entry name" value="Glutathione_Transferase_(cytos"/>
    <property type="match status" value="1"/>
</dbReference>
<dbReference type="InterPro" id="IPR010987">
    <property type="entry name" value="Glutathione-S-Trfase_C-like"/>
</dbReference>
<dbReference type="SFLD" id="SFLDG01151">
    <property type="entry name" value="Main.2:_Nu-like"/>
    <property type="match status" value="1"/>
</dbReference>
<dbReference type="GO" id="GO:0004364">
    <property type="term" value="F:glutathione transferase activity"/>
    <property type="evidence" value="ECO:0007669"/>
    <property type="project" value="UniProtKB-EC"/>
</dbReference>
<dbReference type="AlphaFoldDB" id="A0A3G9G477"/>
<keyword evidence="4" id="KW-0808">Transferase</keyword>
<name>A0A3G9G477_9CAUL</name>
<dbReference type="EMBL" id="AP018827">
    <property type="protein sequence ID" value="BBF80675.1"/>
    <property type="molecule type" value="Genomic_DNA"/>
</dbReference>
<evidence type="ECO:0000313" key="5">
    <source>
        <dbReference type="Proteomes" id="UP000278756"/>
    </source>
</evidence>
<organism evidence="4 5">
    <name type="scientific">Asticcacaulis excentricus</name>
    <dbReference type="NCBI Taxonomy" id="78587"/>
    <lineage>
        <taxon>Bacteria</taxon>
        <taxon>Pseudomonadati</taxon>
        <taxon>Pseudomonadota</taxon>
        <taxon>Alphaproteobacteria</taxon>
        <taxon>Caulobacterales</taxon>
        <taxon>Caulobacteraceae</taxon>
        <taxon>Asticcacaulis</taxon>
    </lineage>
</organism>
<dbReference type="PROSITE" id="PS50405">
    <property type="entry name" value="GST_CTER"/>
    <property type="match status" value="1"/>
</dbReference>
<dbReference type="PROSITE" id="PS50404">
    <property type="entry name" value="GST_NTER"/>
    <property type="match status" value="1"/>
</dbReference>
<sequence length="208" mass="23205">MIVLHTWTTPNGFKASIALEEMGLPYKVRPVNIGADEQFHPDFLKISPNNKIPAIVDEETGISVFETGAILVYLAEKTGKFLPTSGEARYKVLEWLNWQMGGLGPMFGQLGHFAVFAPEKVPYALNRYTNEAKRLLGVLETQLSKHAYVAGDDYTIADMAIYPWINTLRTFYQQEALLADTPHIRAWFDKVGARPAVQKGMTVGKTAT</sequence>
<evidence type="ECO:0000256" key="1">
    <source>
        <dbReference type="RuleBase" id="RU003494"/>
    </source>
</evidence>
<dbReference type="SUPFAM" id="SSF47616">
    <property type="entry name" value="GST C-terminal domain-like"/>
    <property type="match status" value="1"/>
</dbReference>
<dbReference type="InterPro" id="IPR040079">
    <property type="entry name" value="Glutathione_S-Trfase"/>
</dbReference>
<dbReference type="SUPFAM" id="SSF52833">
    <property type="entry name" value="Thioredoxin-like"/>
    <property type="match status" value="1"/>
</dbReference>
<dbReference type="PANTHER" id="PTHR44051">
    <property type="entry name" value="GLUTATHIONE S-TRANSFERASE-RELATED"/>
    <property type="match status" value="1"/>
</dbReference>
<reference evidence="5" key="2">
    <citation type="journal article" date="2017" name="Plant Physiol. Biochem.">
        <title>Differential oxidative and antioxidative response of duckweed Lemna minor toward plant growth promoting/inhibiting bacteria.</title>
        <authorList>
            <person name="Ishizawa H."/>
            <person name="Kuroda M."/>
            <person name="Morikawa M."/>
            <person name="Ike M."/>
        </authorList>
    </citation>
    <scope>NUCLEOTIDE SEQUENCE [LARGE SCALE GENOMIC DNA]</scope>
    <source>
        <strain evidence="5">M6</strain>
    </source>
</reference>
<evidence type="ECO:0000259" key="2">
    <source>
        <dbReference type="PROSITE" id="PS50404"/>
    </source>
</evidence>
<evidence type="ECO:0000259" key="3">
    <source>
        <dbReference type="PROSITE" id="PS50405"/>
    </source>
</evidence>
<dbReference type="InterPro" id="IPR036249">
    <property type="entry name" value="Thioredoxin-like_sf"/>
</dbReference>
<dbReference type="Gene3D" id="1.20.1050.10">
    <property type="match status" value="1"/>
</dbReference>
<dbReference type="PANTHER" id="PTHR44051:SF19">
    <property type="entry name" value="DISULFIDE-BOND OXIDOREDUCTASE YFCG"/>
    <property type="match status" value="1"/>
</dbReference>
<dbReference type="RefSeq" id="WP_126421152.1">
    <property type="nucleotide sequence ID" value="NZ_AP018827.1"/>
</dbReference>
<dbReference type="InterPro" id="IPR004046">
    <property type="entry name" value="GST_C"/>
</dbReference>
<dbReference type="InterPro" id="IPR036282">
    <property type="entry name" value="Glutathione-S-Trfase_C_sf"/>
</dbReference>
<dbReference type="CDD" id="cd10291">
    <property type="entry name" value="GST_C_YfcG_like"/>
    <property type="match status" value="1"/>
</dbReference>
<dbReference type="Pfam" id="PF00043">
    <property type="entry name" value="GST_C"/>
    <property type="match status" value="1"/>
</dbReference>
<dbReference type="CDD" id="cd03048">
    <property type="entry name" value="GST_N_Ure2p_like"/>
    <property type="match status" value="1"/>
</dbReference>
<protein>
    <submittedName>
        <fullName evidence="4">Glutathione S-transferase</fullName>
        <ecNumber evidence="4">2.5.1.18</ecNumber>
    </submittedName>
</protein>